<comment type="caution">
    <text evidence="1">The sequence shown here is derived from an EMBL/GenBank/DDBJ whole genome shotgun (WGS) entry which is preliminary data.</text>
</comment>
<dbReference type="Proteomes" id="UP000011205">
    <property type="component" value="Unassembled WGS sequence"/>
</dbReference>
<accession>L8PE74</accession>
<dbReference type="EMBL" id="AMLP01000136">
    <property type="protein sequence ID" value="ELS54413.1"/>
    <property type="molecule type" value="Genomic_DNA"/>
</dbReference>
<gene>
    <name evidence="1" type="ORF">STVIR_4645</name>
</gene>
<evidence type="ECO:0000313" key="2">
    <source>
        <dbReference type="Proteomes" id="UP000011205"/>
    </source>
</evidence>
<evidence type="ECO:0000313" key="1">
    <source>
        <dbReference type="EMBL" id="ELS54413.1"/>
    </source>
</evidence>
<name>L8PE74_STRVR</name>
<protein>
    <submittedName>
        <fullName evidence="1">Uncharacterized protein</fullName>
    </submittedName>
</protein>
<sequence>MRPKDGKVETRLAHLQTLRSGMLGGVNLVMRQIWASGQKPSSIRVRSAFYRLDEMKVLKDERKPLPTKEQPFAARMVTPKGLHLRLLLTMLYAAQCAVGPGKQWDAPYPVESTAKQPLSWMSLSASVSQYAGPGIQLASQDVNRRRQIMAALKTLEGMALVRANTKPGRFTAGLQLLCENGTSTVSSAIPYTMPDNTEMYVEIPVEFFTCGWVHVLTNSEIAALLMWFDRLKYSGVVVGADEGDPVTVTYVSGDVRQGLYGLGREAYETHQALDAYQLLDVIRPEKRYDSGKWEGYSKDDSDLLCHRVSLASAGFDRDAGTIVEDVLQRRDTGGFWGRPMFSTPKRFDRFRMVSGDD</sequence>
<reference evidence="1 2" key="1">
    <citation type="journal article" date="2013" name="Genome Announc.">
        <title>Draft Genome Sequence of Streptomyces viridochromogenes Strain Tu57, Producer of Avilamycin.</title>
        <authorList>
            <person name="Gruning B.A."/>
            <person name="Erxleben A."/>
            <person name="Hahnlein A."/>
            <person name="Gunther S."/>
        </authorList>
    </citation>
    <scope>NUCLEOTIDE SEQUENCE [LARGE SCALE GENOMIC DNA]</scope>
    <source>
        <strain evidence="1 2">Tue57</strain>
    </source>
</reference>
<organism evidence="1 2">
    <name type="scientific">Streptomyces viridochromogenes Tue57</name>
    <dbReference type="NCBI Taxonomy" id="1160705"/>
    <lineage>
        <taxon>Bacteria</taxon>
        <taxon>Bacillati</taxon>
        <taxon>Actinomycetota</taxon>
        <taxon>Actinomycetes</taxon>
        <taxon>Kitasatosporales</taxon>
        <taxon>Streptomycetaceae</taxon>
        <taxon>Streptomyces</taxon>
    </lineage>
</organism>
<proteinExistence type="predicted"/>
<dbReference type="AlphaFoldDB" id="L8PE74"/>
<dbReference type="PATRIC" id="fig|1160705.3.peg.4590"/>